<organism evidence="8 9">
    <name type="scientific">Hyphopichia burtonii NRRL Y-1933</name>
    <dbReference type="NCBI Taxonomy" id="984485"/>
    <lineage>
        <taxon>Eukaryota</taxon>
        <taxon>Fungi</taxon>
        <taxon>Dikarya</taxon>
        <taxon>Ascomycota</taxon>
        <taxon>Saccharomycotina</taxon>
        <taxon>Pichiomycetes</taxon>
        <taxon>Debaryomycetaceae</taxon>
        <taxon>Hyphopichia</taxon>
    </lineage>
</organism>
<feature type="compositionally biased region" description="Polar residues" evidence="6">
    <location>
        <begin position="175"/>
        <end position="201"/>
    </location>
</feature>
<feature type="compositionally biased region" description="Polar residues" evidence="6">
    <location>
        <begin position="233"/>
        <end position="242"/>
    </location>
</feature>
<evidence type="ECO:0000256" key="5">
    <source>
        <dbReference type="PROSITE-ProRule" id="PRU00288"/>
    </source>
</evidence>
<dbReference type="PANTHER" id="PTHR45686">
    <property type="entry name" value="ADP-RIBOSYLATION FACTOR GTPASE ACTIVATING PROTEIN 3, ISOFORM H-RELATED"/>
    <property type="match status" value="1"/>
</dbReference>
<dbReference type="InterPro" id="IPR001164">
    <property type="entry name" value="ArfGAP_dom"/>
</dbReference>
<dbReference type="Proteomes" id="UP000095085">
    <property type="component" value="Unassembled WGS sequence"/>
</dbReference>
<feature type="region of interest" description="Disordered" evidence="6">
    <location>
        <begin position="175"/>
        <end position="251"/>
    </location>
</feature>
<dbReference type="EMBL" id="KV454540">
    <property type="protein sequence ID" value="ODV67453.1"/>
    <property type="molecule type" value="Genomic_DNA"/>
</dbReference>
<reference evidence="9" key="1">
    <citation type="submission" date="2016-05" db="EMBL/GenBank/DDBJ databases">
        <title>Comparative genomics of biotechnologically important yeasts.</title>
        <authorList>
            <consortium name="DOE Joint Genome Institute"/>
            <person name="Riley R."/>
            <person name="Haridas S."/>
            <person name="Wolfe K.H."/>
            <person name="Lopes M.R."/>
            <person name="Hittinger C.T."/>
            <person name="Goker M."/>
            <person name="Salamov A."/>
            <person name="Wisecaver J."/>
            <person name="Long T.M."/>
            <person name="Aerts A.L."/>
            <person name="Barry K."/>
            <person name="Choi C."/>
            <person name="Clum A."/>
            <person name="Coughlan A.Y."/>
            <person name="Deshpande S."/>
            <person name="Douglass A.P."/>
            <person name="Hanson S.J."/>
            <person name="Klenk H.-P."/>
            <person name="Labutti K."/>
            <person name="Lapidus A."/>
            <person name="Lindquist E."/>
            <person name="Lipzen A."/>
            <person name="Meier-Kolthoff J.P."/>
            <person name="Ohm R.A."/>
            <person name="Otillar R.P."/>
            <person name="Pangilinan J."/>
            <person name="Peng Y."/>
            <person name="Rokas A."/>
            <person name="Rosa C.A."/>
            <person name="Scheuner C."/>
            <person name="Sibirny A.A."/>
            <person name="Slot J.C."/>
            <person name="Stielow J.B."/>
            <person name="Sun H."/>
            <person name="Kurtzman C.P."/>
            <person name="Blackwell M."/>
            <person name="Grigoriev I.V."/>
            <person name="Jeffries T.W."/>
        </authorList>
    </citation>
    <scope>NUCLEOTIDE SEQUENCE [LARGE SCALE GENOMIC DNA]</scope>
    <source>
        <strain evidence="9">NRRL Y-1933</strain>
    </source>
</reference>
<evidence type="ECO:0000256" key="3">
    <source>
        <dbReference type="ARBA" id="ARBA00022771"/>
    </source>
</evidence>
<name>A0A1E4RJM7_9ASCO</name>
<evidence type="ECO:0000313" key="8">
    <source>
        <dbReference type="EMBL" id="ODV67453.1"/>
    </source>
</evidence>
<feature type="region of interest" description="Disordered" evidence="6">
    <location>
        <begin position="273"/>
        <end position="329"/>
    </location>
</feature>
<dbReference type="PRINTS" id="PR00405">
    <property type="entry name" value="REVINTRACTNG"/>
</dbReference>
<dbReference type="InterPro" id="IPR037278">
    <property type="entry name" value="ARFGAP/RecO"/>
</dbReference>
<evidence type="ECO:0000256" key="1">
    <source>
        <dbReference type="ARBA" id="ARBA00022468"/>
    </source>
</evidence>
<dbReference type="GO" id="GO:0000139">
    <property type="term" value="C:Golgi membrane"/>
    <property type="evidence" value="ECO:0007669"/>
    <property type="project" value="GOC"/>
</dbReference>
<evidence type="ECO:0000313" key="9">
    <source>
        <dbReference type="Proteomes" id="UP000095085"/>
    </source>
</evidence>
<gene>
    <name evidence="8" type="ORF">HYPBUDRAFT_152391</name>
</gene>
<dbReference type="InterPro" id="IPR038508">
    <property type="entry name" value="ArfGAP_dom_sf"/>
</dbReference>
<dbReference type="AlphaFoldDB" id="A0A1E4RJM7"/>
<evidence type="ECO:0000256" key="2">
    <source>
        <dbReference type="ARBA" id="ARBA00022723"/>
    </source>
</evidence>
<dbReference type="GO" id="GO:0005096">
    <property type="term" value="F:GTPase activator activity"/>
    <property type="evidence" value="ECO:0007669"/>
    <property type="project" value="UniProtKB-KW"/>
</dbReference>
<dbReference type="SUPFAM" id="SSF57863">
    <property type="entry name" value="ArfGap/RecO-like zinc finger"/>
    <property type="match status" value="1"/>
</dbReference>
<keyword evidence="2" id="KW-0479">Metal-binding</keyword>
<dbReference type="PROSITE" id="PS50115">
    <property type="entry name" value="ARFGAP"/>
    <property type="match status" value="1"/>
</dbReference>
<dbReference type="SMART" id="SM00105">
    <property type="entry name" value="ArfGap"/>
    <property type="match status" value="1"/>
</dbReference>
<dbReference type="RefSeq" id="XP_020076520.1">
    <property type="nucleotide sequence ID" value="XM_020220991.1"/>
</dbReference>
<sequence length="482" mass="52572">MSDSYATKEEAQAIFNKLKQHPANQVCFDCPNRNPTWSSIPFGVLLCLECSAVHRNMGVHISFVKSTNLDSWQKIQLRHFKFGGNHNAKEFFIKNGGSQYVNNKNVDLIAKYTSPVAKKYKEKLKQTALQDSAKHPDTVTLDDSTDNLSVLDSNSNSNSNSTDDFFTNWNKPINATPSPLSSKNITPNASTDDLSSVNSNNSTTKRPITTRTTTTSSSRLANKNSATAAKKSILSSKGNGPRTSRLAAKKINKNDEEEIDFDEIEKKAKKEAEEAKKLGYNPQVETPNTNGTSSTNTGVSSPLNSITPNESKKPLSLSSSKDDSASKVPIKETTQQFQRLGFGMVQGDNNLTDPAKKQYKEVKYTGEVSNKFGTQKGISSDEFFGRGPRFDEQAKNEARAKLQAFNGAQSISSNSYFGEEEGTSNAARGAGNGGQSLADLEASARDFASKFSGNANQDLDVLKDALEDGANKLGGYLRDFLR</sequence>
<feature type="compositionally biased region" description="Low complexity" evidence="6">
    <location>
        <begin position="286"/>
        <end position="302"/>
    </location>
</feature>
<proteinExistence type="predicted"/>
<protein>
    <submittedName>
        <fullName evidence="8">ArfGap-domain-containing protein</fullName>
    </submittedName>
</protein>
<dbReference type="Pfam" id="PF01412">
    <property type="entry name" value="ArfGap"/>
    <property type="match status" value="1"/>
</dbReference>
<keyword evidence="4" id="KW-0862">Zinc</keyword>
<accession>A0A1E4RJM7</accession>
<dbReference type="Gene3D" id="1.10.220.150">
    <property type="entry name" value="Arf GTPase activating protein"/>
    <property type="match status" value="1"/>
</dbReference>
<dbReference type="PANTHER" id="PTHR45686:SF4">
    <property type="entry name" value="ADP-RIBOSYLATION FACTOR GTPASE ACTIVATING PROTEIN 3, ISOFORM H"/>
    <property type="match status" value="1"/>
</dbReference>
<feature type="domain" description="Arf-GAP" evidence="7">
    <location>
        <begin position="12"/>
        <end position="134"/>
    </location>
</feature>
<keyword evidence="3 5" id="KW-0863">Zinc-finger</keyword>
<evidence type="ECO:0000256" key="4">
    <source>
        <dbReference type="ARBA" id="ARBA00022833"/>
    </source>
</evidence>
<keyword evidence="9" id="KW-1185">Reference proteome</keyword>
<dbReference type="GeneID" id="30995541"/>
<dbReference type="OrthoDB" id="983479at2759"/>
<evidence type="ECO:0000256" key="6">
    <source>
        <dbReference type="SAM" id="MobiDB-lite"/>
    </source>
</evidence>
<dbReference type="GO" id="GO:0008270">
    <property type="term" value="F:zinc ion binding"/>
    <property type="evidence" value="ECO:0007669"/>
    <property type="project" value="UniProtKB-KW"/>
</dbReference>
<evidence type="ECO:0000259" key="7">
    <source>
        <dbReference type="PROSITE" id="PS50115"/>
    </source>
</evidence>
<dbReference type="STRING" id="984485.A0A1E4RJM7"/>
<dbReference type="CDD" id="cd08831">
    <property type="entry name" value="ArfGap_ArfGap2_3_like"/>
    <property type="match status" value="1"/>
</dbReference>
<keyword evidence="1" id="KW-0343">GTPase activation</keyword>
<dbReference type="GO" id="GO:0048205">
    <property type="term" value="P:COPI coating of Golgi vesicle"/>
    <property type="evidence" value="ECO:0007669"/>
    <property type="project" value="TreeGrafter"/>
</dbReference>
<feature type="compositionally biased region" description="Low complexity" evidence="6">
    <location>
        <begin position="202"/>
        <end position="232"/>
    </location>
</feature>